<dbReference type="SUPFAM" id="SSF46689">
    <property type="entry name" value="Homeodomain-like"/>
    <property type="match status" value="1"/>
</dbReference>
<sequence length="390" mass="44611">MEKFNLLSILSLIVVFISILFSVFLCTVKTKNKLANILLGLFILFNAIDISAWFLDQYMLSHLNLLLFKSRLSWLINPLFYLYALALCYSNFRLRPVHLLHAIPLVVANLVLIPRFYILDEAAKIRFLETYRESPDYIVGNILGHLQFVFYIVGIYRVLGKYKRIFLENYADAGSITYRWLFQLVTIVTVVHSIVWLKDLVGYTGNSGFFANAQLIVGLNATLLLCWFVLKALYNPTLFRTVDPGIQPVEKMILSTPVSQGPVTTNTVDQPAMETPVNQEMEQKVGALKNFMDQQEPFLEPSLTVHALAAQMKIPARDLSILINHHLGQHFFDFINEYRIRKAMSILKDPARQGLNIQEVFYEVGFNSKSSFNTAFKKVSGMTPTQYKNS</sequence>
<dbReference type="PROSITE" id="PS01124">
    <property type="entry name" value="HTH_ARAC_FAMILY_2"/>
    <property type="match status" value="1"/>
</dbReference>
<feature type="transmembrane region" description="Helical" evidence="4">
    <location>
        <begin position="209"/>
        <end position="230"/>
    </location>
</feature>
<dbReference type="InterPro" id="IPR009057">
    <property type="entry name" value="Homeodomain-like_sf"/>
</dbReference>
<evidence type="ECO:0000256" key="1">
    <source>
        <dbReference type="ARBA" id="ARBA00023015"/>
    </source>
</evidence>
<feature type="transmembrane region" description="Helical" evidence="4">
    <location>
        <begin position="99"/>
        <end position="118"/>
    </location>
</feature>
<dbReference type="Proteomes" id="UP000263900">
    <property type="component" value="Chromosome"/>
</dbReference>
<keyword evidence="4" id="KW-0472">Membrane</keyword>
<feature type="transmembrane region" description="Helical" evidence="4">
    <location>
        <begin position="6"/>
        <end position="27"/>
    </location>
</feature>
<dbReference type="RefSeq" id="WP_119048351.1">
    <property type="nucleotide sequence ID" value="NZ_CP032157.1"/>
</dbReference>
<dbReference type="PANTHER" id="PTHR43280:SF29">
    <property type="entry name" value="ARAC-FAMILY TRANSCRIPTIONAL REGULATOR"/>
    <property type="match status" value="1"/>
</dbReference>
<dbReference type="PANTHER" id="PTHR43280">
    <property type="entry name" value="ARAC-FAMILY TRANSCRIPTIONAL REGULATOR"/>
    <property type="match status" value="1"/>
</dbReference>
<dbReference type="KEGG" id="pseg:D3H65_00310"/>
<feature type="transmembrane region" description="Helical" evidence="4">
    <location>
        <begin position="34"/>
        <end position="54"/>
    </location>
</feature>
<dbReference type="GO" id="GO:0003700">
    <property type="term" value="F:DNA-binding transcription factor activity"/>
    <property type="evidence" value="ECO:0007669"/>
    <property type="project" value="InterPro"/>
</dbReference>
<evidence type="ECO:0000256" key="2">
    <source>
        <dbReference type="ARBA" id="ARBA00023125"/>
    </source>
</evidence>
<keyword evidence="1" id="KW-0805">Transcription regulation</keyword>
<feature type="transmembrane region" description="Helical" evidence="4">
    <location>
        <begin position="180"/>
        <end position="197"/>
    </location>
</feature>
<dbReference type="EMBL" id="CP032157">
    <property type="protein sequence ID" value="AXY72513.1"/>
    <property type="molecule type" value="Genomic_DNA"/>
</dbReference>
<dbReference type="InterPro" id="IPR020449">
    <property type="entry name" value="Tscrpt_reg_AraC-type_HTH"/>
</dbReference>
<evidence type="ECO:0000256" key="3">
    <source>
        <dbReference type="ARBA" id="ARBA00023163"/>
    </source>
</evidence>
<keyword evidence="3" id="KW-0804">Transcription</keyword>
<gene>
    <name evidence="6" type="ORF">D3H65_00310</name>
</gene>
<keyword evidence="4" id="KW-0812">Transmembrane</keyword>
<dbReference type="GO" id="GO:0043565">
    <property type="term" value="F:sequence-specific DNA binding"/>
    <property type="evidence" value="ECO:0007669"/>
    <property type="project" value="InterPro"/>
</dbReference>
<organism evidence="6 7">
    <name type="scientific">Paraflavitalea soli</name>
    <dbReference type="NCBI Taxonomy" id="2315862"/>
    <lineage>
        <taxon>Bacteria</taxon>
        <taxon>Pseudomonadati</taxon>
        <taxon>Bacteroidota</taxon>
        <taxon>Chitinophagia</taxon>
        <taxon>Chitinophagales</taxon>
        <taxon>Chitinophagaceae</taxon>
        <taxon>Paraflavitalea</taxon>
    </lineage>
</organism>
<name>A0A3B7MGR6_9BACT</name>
<proteinExistence type="predicted"/>
<reference evidence="6 7" key="1">
    <citation type="submission" date="2018-09" db="EMBL/GenBank/DDBJ databases">
        <title>Genome sequencing of strain 6GH32-13.</title>
        <authorList>
            <person name="Weon H.-Y."/>
            <person name="Heo J."/>
            <person name="Kwon S.-W."/>
        </authorList>
    </citation>
    <scope>NUCLEOTIDE SEQUENCE [LARGE SCALE GENOMIC DNA]</scope>
    <source>
        <strain evidence="6 7">5GH32-13</strain>
    </source>
</reference>
<accession>A0A3B7MGR6</accession>
<feature type="domain" description="HTH araC/xylS-type" evidence="5">
    <location>
        <begin position="289"/>
        <end position="390"/>
    </location>
</feature>
<keyword evidence="7" id="KW-1185">Reference proteome</keyword>
<evidence type="ECO:0000259" key="5">
    <source>
        <dbReference type="PROSITE" id="PS01124"/>
    </source>
</evidence>
<evidence type="ECO:0000256" key="4">
    <source>
        <dbReference type="SAM" id="Phobius"/>
    </source>
</evidence>
<dbReference type="OrthoDB" id="9779074at2"/>
<keyword evidence="2" id="KW-0238">DNA-binding</keyword>
<dbReference type="Gene3D" id="1.10.10.60">
    <property type="entry name" value="Homeodomain-like"/>
    <property type="match status" value="2"/>
</dbReference>
<dbReference type="AlphaFoldDB" id="A0A3B7MGR6"/>
<dbReference type="InterPro" id="IPR018060">
    <property type="entry name" value="HTH_AraC"/>
</dbReference>
<evidence type="ECO:0000313" key="6">
    <source>
        <dbReference type="EMBL" id="AXY72513.1"/>
    </source>
</evidence>
<dbReference type="Pfam" id="PF12833">
    <property type="entry name" value="HTH_18"/>
    <property type="match status" value="1"/>
</dbReference>
<feature type="transmembrane region" description="Helical" evidence="4">
    <location>
        <begin position="74"/>
        <end position="92"/>
    </location>
</feature>
<protein>
    <submittedName>
        <fullName evidence="6">AraC family transcriptional regulator</fullName>
    </submittedName>
</protein>
<dbReference type="PRINTS" id="PR00032">
    <property type="entry name" value="HTHARAC"/>
</dbReference>
<dbReference type="SMART" id="SM00342">
    <property type="entry name" value="HTH_ARAC"/>
    <property type="match status" value="1"/>
</dbReference>
<feature type="transmembrane region" description="Helical" evidence="4">
    <location>
        <begin position="138"/>
        <end position="159"/>
    </location>
</feature>
<keyword evidence="4" id="KW-1133">Transmembrane helix</keyword>
<evidence type="ECO:0000313" key="7">
    <source>
        <dbReference type="Proteomes" id="UP000263900"/>
    </source>
</evidence>